<keyword evidence="1" id="KW-1133">Transmembrane helix</keyword>
<dbReference type="AlphaFoldDB" id="A0A937K4I7"/>
<dbReference type="Pfam" id="PF13786">
    <property type="entry name" value="DUF4179"/>
    <property type="match status" value="1"/>
</dbReference>
<evidence type="ECO:0000313" key="4">
    <source>
        <dbReference type="EMBL" id="MBL4931573.1"/>
    </source>
</evidence>
<keyword evidence="1" id="KW-0812">Transmembrane</keyword>
<comment type="caution">
    <text evidence="4">The sequence shown here is derived from an EMBL/GenBank/DDBJ whole genome shotgun (WGS) entry which is preliminary data.</text>
</comment>
<gene>
    <name evidence="4" type="ORF">JK634_07130</name>
</gene>
<proteinExistence type="predicted"/>
<evidence type="ECO:0000259" key="2">
    <source>
        <dbReference type="Pfam" id="PF13786"/>
    </source>
</evidence>
<evidence type="ECO:0000256" key="1">
    <source>
        <dbReference type="SAM" id="Phobius"/>
    </source>
</evidence>
<dbReference type="RefSeq" id="WP_202766956.1">
    <property type="nucleotide sequence ID" value="NZ_JAESWA010000020.1"/>
</dbReference>
<dbReference type="Proteomes" id="UP000623681">
    <property type="component" value="Unassembled WGS sequence"/>
</dbReference>
<sequence>MNEDYIDNIIKRKINEANIKTPDNIKNKIDLTLEALPEKKRKPNRIYKVAASVILSVGVLTAFGFAMPTYAQNIPIIGSIFKLLDRGEYTNYDKYASDINVTKSDNGVSITITSIVYDGLDLNIAYKVDSNKPMQDEPHLLDKDLAINGKITTFGSGGGGQFSDDKKSYVGVETLHVSKNEVPKEVQDKMFLGGYVEVPDKFTLTLNIKELLGDIKGKWNFNFQVTNEKVNGKVKEITLNKDLSNLGKDAKLTKVTLTPINTEIQLTSKEDIMTPIIHDGDTAEMGSGIEFLLMDNGGIQLTNKSGSGSGHDGVYYYSFKFKEVYDDTKSITIIPFKSEMDRKKVKRIQSPLNLNGETKINLGKYGDLIINKVETVDNKTKVHYKFNYGKLAILTKIIDKDTGKEYGGYAGDSSDGDNVVIFENVLPQGDNYVIECDDLDTSVKLYDGIKLDI</sequence>
<evidence type="ECO:0000259" key="3">
    <source>
        <dbReference type="Pfam" id="PF18705"/>
    </source>
</evidence>
<dbReference type="InterPro" id="IPR040680">
    <property type="entry name" value="DUF5643"/>
</dbReference>
<keyword evidence="1" id="KW-0472">Membrane</keyword>
<feature type="domain" description="DUF4179" evidence="2">
    <location>
        <begin position="42"/>
        <end position="130"/>
    </location>
</feature>
<feature type="domain" description="DUF5643" evidence="3">
    <location>
        <begin position="235"/>
        <end position="347"/>
    </location>
</feature>
<protein>
    <submittedName>
        <fullName evidence="4">DUF4179 domain-containing protein</fullName>
    </submittedName>
</protein>
<reference evidence="4" key="1">
    <citation type="submission" date="2021-01" db="EMBL/GenBank/DDBJ databases">
        <title>Genome public.</title>
        <authorList>
            <person name="Liu C."/>
            <person name="Sun Q."/>
        </authorList>
    </citation>
    <scope>NUCLEOTIDE SEQUENCE</scope>
    <source>
        <strain evidence="4">YIM B02565</strain>
    </source>
</reference>
<feature type="transmembrane region" description="Helical" evidence="1">
    <location>
        <begin position="49"/>
        <end position="71"/>
    </location>
</feature>
<keyword evidence="5" id="KW-1185">Reference proteome</keyword>
<dbReference type="Pfam" id="PF18705">
    <property type="entry name" value="DUF5643"/>
    <property type="match status" value="1"/>
</dbReference>
<evidence type="ECO:0000313" key="5">
    <source>
        <dbReference type="Proteomes" id="UP000623681"/>
    </source>
</evidence>
<dbReference type="EMBL" id="JAESWA010000020">
    <property type="protein sequence ID" value="MBL4931573.1"/>
    <property type="molecule type" value="Genomic_DNA"/>
</dbReference>
<accession>A0A937K4I7</accession>
<organism evidence="4 5">
    <name type="scientific">Clostridium paridis</name>
    <dbReference type="NCBI Taxonomy" id="2803863"/>
    <lineage>
        <taxon>Bacteria</taxon>
        <taxon>Bacillati</taxon>
        <taxon>Bacillota</taxon>
        <taxon>Clostridia</taxon>
        <taxon>Eubacteriales</taxon>
        <taxon>Clostridiaceae</taxon>
        <taxon>Clostridium</taxon>
    </lineage>
</organism>
<dbReference type="InterPro" id="IPR025436">
    <property type="entry name" value="DUF4179"/>
</dbReference>
<dbReference type="Gene3D" id="2.60.40.1640">
    <property type="entry name" value="Conserved domain protein"/>
    <property type="match status" value="1"/>
</dbReference>
<name>A0A937K4I7_9CLOT</name>
<dbReference type="Gene3D" id="2.60.40.1630">
    <property type="entry name" value="bacillus anthracis domain"/>
    <property type="match status" value="1"/>
</dbReference>